<dbReference type="STRING" id="270498.CHK_1766"/>
<evidence type="ECO:0000256" key="5">
    <source>
        <dbReference type="ARBA" id="ARBA00022448"/>
    </source>
</evidence>
<dbReference type="Pfam" id="PF13520">
    <property type="entry name" value="AA_permease_2"/>
    <property type="match status" value="1"/>
</dbReference>
<evidence type="ECO:0000256" key="12">
    <source>
        <dbReference type="SAM" id="MobiDB-lite"/>
    </source>
</evidence>
<dbReference type="Proteomes" id="UP000034076">
    <property type="component" value="Unassembled WGS sequence"/>
</dbReference>
<evidence type="ECO:0000313" key="15">
    <source>
        <dbReference type="Proteomes" id="UP000034076"/>
    </source>
</evidence>
<feature type="region of interest" description="Disordered" evidence="12">
    <location>
        <begin position="499"/>
        <end position="536"/>
    </location>
</feature>
<feature type="transmembrane region" description="Helical" evidence="13">
    <location>
        <begin position="342"/>
        <end position="362"/>
    </location>
</feature>
<accession>A0A0M2NKR6</accession>
<dbReference type="GO" id="GO:0006865">
    <property type="term" value="P:amino acid transport"/>
    <property type="evidence" value="ECO:0007669"/>
    <property type="project" value="UniProtKB-KW"/>
</dbReference>
<dbReference type="InterPro" id="IPR050367">
    <property type="entry name" value="APC_superfamily"/>
</dbReference>
<name>A0A0M2NKR6_9FIRM</name>
<dbReference type="PATRIC" id="fig|270498.16.peg.2829"/>
<evidence type="ECO:0000256" key="13">
    <source>
        <dbReference type="SAM" id="Phobius"/>
    </source>
</evidence>
<comment type="subcellular location">
    <subcellularLocation>
        <location evidence="2">Cell membrane</location>
        <topology evidence="2">Multi-pass membrane protein</topology>
    </subcellularLocation>
</comment>
<keyword evidence="7" id="KW-1003">Cell membrane</keyword>
<proteinExistence type="inferred from homology"/>
<feature type="transmembrane region" description="Helical" evidence="13">
    <location>
        <begin position="43"/>
        <end position="63"/>
    </location>
</feature>
<evidence type="ECO:0000256" key="4">
    <source>
        <dbReference type="ARBA" id="ARBA00018235"/>
    </source>
</evidence>
<keyword evidence="9" id="KW-0029">Amino-acid transport</keyword>
<dbReference type="RefSeq" id="WP_082103470.1">
    <property type="nucleotide sequence ID" value="NZ_CAUERS010000033.1"/>
</dbReference>
<feature type="transmembrane region" description="Helical" evidence="13">
    <location>
        <begin position="129"/>
        <end position="147"/>
    </location>
</feature>
<evidence type="ECO:0000256" key="2">
    <source>
        <dbReference type="ARBA" id="ARBA00004651"/>
    </source>
</evidence>
<evidence type="ECO:0000256" key="1">
    <source>
        <dbReference type="ARBA" id="ARBA00001341"/>
    </source>
</evidence>
<feature type="transmembrane region" description="Helical" evidence="13">
    <location>
        <begin position="237"/>
        <end position="261"/>
    </location>
</feature>
<comment type="similarity">
    <text evidence="3">Belongs to the amino acid-polyamine-organocation (APC) superfamily. Glutamate:GABA antiporter (GGA) (TC 2.A.3.7) family.</text>
</comment>
<organism evidence="14 15">
    <name type="scientific">Christensenella hongkongensis</name>
    <dbReference type="NCBI Taxonomy" id="270498"/>
    <lineage>
        <taxon>Bacteria</taxon>
        <taxon>Bacillati</taxon>
        <taxon>Bacillota</taxon>
        <taxon>Clostridia</taxon>
        <taxon>Christensenellales</taxon>
        <taxon>Christensenellaceae</taxon>
        <taxon>Christensenella</taxon>
    </lineage>
</organism>
<feature type="transmembrane region" description="Helical" evidence="13">
    <location>
        <begin position="12"/>
        <end position="31"/>
    </location>
</feature>
<dbReference type="OrthoDB" id="1806975at2"/>
<dbReference type="PANTHER" id="PTHR42770">
    <property type="entry name" value="AMINO ACID TRANSPORTER-RELATED"/>
    <property type="match status" value="1"/>
</dbReference>
<dbReference type="GO" id="GO:0015297">
    <property type="term" value="F:antiporter activity"/>
    <property type="evidence" value="ECO:0007669"/>
    <property type="project" value="UniProtKB-KW"/>
</dbReference>
<comment type="catalytic activity">
    <reaction evidence="1">
        <text>4-aminobutanoate(in) + L-glutamate(out) = 4-aminobutanoate(out) + L-glutamate(in)</text>
        <dbReference type="Rhea" id="RHEA:28919"/>
        <dbReference type="ChEBI" id="CHEBI:29985"/>
        <dbReference type="ChEBI" id="CHEBI:59888"/>
    </reaction>
</comment>
<evidence type="ECO:0000256" key="6">
    <source>
        <dbReference type="ARBA" id="ARBA00022449"/>
    </source>
</evidence>
<keyword evidence="15" id="KW-1185">Reference proteome</keyword>
<evidence type="ECO:0000313" key="14">
    <source>
        <dbReference type="EMBL" id="KKI50840.1"/>
    </source>
</evidence>
<sequence>MKTVANAASNNKHLTLFGFFAITASMVMTVYEYPTFASSGFSLVFFLILGGVLWFLPVALSAAEMATVKGWDTGGVYTWSGNMLGEKWGFANIFFQWFQITVGFVTMIYFILGALSYVLHWDALNNNPAIKFIGVLVIFWALTFSQFKGTKFTAKISKIGFVFGIMIPAIVLFALAIGFFTTGGKSLVPLDAKALIPDFTKLDTLVVFVSFILAYAGIEASATHANEMKNVKKDYPLAIIILVILAIVLNTIGGTSIAAVVPESQLGLSTGVIQGFEGLVHHFGSGMDWIVSVIAILIAVGVIAEVSAWVVGPSWGMLEAGKNGLLPKKLSETNKHGVPTKFLLLQGVIVTIWAAVLTFGGGGSNVSFFTAISLTVIIYIVGYIIFFLAYIKLVRKHGDLPRAFEISKKKGIKMVMAIVGLIVSIFALVISFVPPSQLTGPGASTQYLTILIISFVVVVFVPFIIYHFMRKKNPLPPGVKMPPVTDDATAAGTAAAGAAAQTTAGTSAPTGSAGQSANATADAARSAKGPQNPQNK</sequence>
<dbReference type="PANTHER" id="PTHR42770:SF15">
    <property type="entry name" value="GLUTAMATE_GAMMA-AMINOBUTYRATE ANTIPORTER-RELATED"/>
    <property type="match status" value="1"/>
</dbReference>
<feature type="transmembrane region" description="Helical" evidence="13">
    <location>
        <begin position="93"/>
        <end position="117"/>
    </location>
</feature>
<dbReference type="EMBL" id="LAYJ01000101">
    <property type="protein sequence ID" value="KKI50840.1"/>
    <property type="molecule type" value="Genomic_DNA"/>
</dbReference>
<feature type="transmembrane region" description="Helical" evidence="13">
    <location>
        <begin position="289"/>
        <end position="312"/>
    </location>
</feature>
<evidence type="ECO:0000256" key="7">
    <source>
        <dbReference type="ARBA" id="ARBA00022475"/>
    </source>
</evidence>
<keyword evidence="5" id="KW-0813">Transport</keyword>
<keyword evidence="10 13" id="KW-1133">Transmembrane helix</keyword>
<feature type="transmembrane region" description="Helical" evidence="13">
    <location>
        <begin position="368"/>
        <end position="391"/>
    </location>
</feature>
<feature type="transmembrane region" description="Helical" evidence="13">
    <location>
        <begin position="159"/>
        <end position="180"/>
    </location>
</feature>
<evidence type="ECO:0000256" key="9">
    <source>
        <dbReference type="ARBA" id="ARBA00022970"/>
    </source>
</evidence>
<evidence type="ECO:0000256" key="11">
    <source>
        <dbReference type="ARBA" id="ARBA00023136"/>
    </source>
</evidence>
<dbReference type="InterPro" id="IPR002293">
    <property type="entry name" value="AA/rel_permease1"/>
</dbReference>
<evidence type="ECO:0000256" key="8">
    <source>
        <dbReference type="ARBA" id="ARBA00022692"/>
    </source>
</evidence>
<keyword evidence="6" id="KW-0050">Antiport</keyword>
<feature type="transmembrane region" description="Helical" evidence="13">
    <location>
        <begin position="205"/>
        <end position="225"/>
    </location>
</feature>
<feature type="transmembrane region" description="Helical" evidence="13">
    <location>
        <begin position="412"/>
        <end position="433"/>
    </location>
</feature>
<reference evidence="14 15" key="1">
    <citation type="submission" date="2015-04" db="EMBL/GenBank/DDBJ databases">
        <title>Draft genome sequence of bacteremic isolate Catabacter hongkongensis type strain HKU16T.</title>
        <authorList>
            <person name="Lau S.K."/>
            <person name="Teng J.L."/>
            <person name="Huang Y."/>
            <person name="Curreem S.O."/>
            <person name="Tsui S.K."/>
            <person name="Woo P.C."/>
        </authorList>
    </citation>
    <scope>NUCLEOTIDE SEQUENCE [LARGE SCALE GENOMIC DNA]</scope>
    <source>
        <strain evidence="14 15">HKU16</strain>
    </source>
</reference>
<feature type="transmembrane region" description="Helical" evidence="13">
    <location>
        <begin position="445"/>
        <end position="466"/>
    </location>
</feature>
<dbReference type="Gene3D" id="1.20.1740.10">
    <property type="entry name" value="Amino acid/polyamine transporter I"/>
    <property type="match status" value="1"/>
</dbReference>
<dbReference type="NCBIfam" id="TIGR00910">
    <property type="entry name" value="2A0307_GadC"/>
    <property type="match status" value="1"/>
</dbReference>
<dbReference type="PIRSF" id="PIRSF006060">
    <property type="entry name" value="AA_transporter"/>
    <property type="match status" value="1"/>
</dbReference>
<evidence type="ECO:0000256" key="10">
    <source>
        <dbReference type="ARBA" id="ARBA00022989"/>
    </source>
</evidence>
<keyword evidence="11 13" id="KW-0472">Membrane</keyword>
<keyword evidence="8 13" id="KW-0812">Transmembrane</keyword>
<dbReference type="AlphaFoldDB" id="A0A0M2NKR6"/>
<comment type="caution">
    <text evidence="14">The sequence shown here is derived from an EMBL/GenBank/DDBJ whole genome shotgun (WGS) entry which is preliminary data.</text>
</comment>
<protein>
    <recommendedName>
        <fullName evidence="4">Glutamate/gamma-aminobutyrate antiporter</fullName>
    </recommendedName>
</protein>
<dbReference type="GO" id="GO:0005886">
    <property type="term" value="C:plasma membrane"/>
    <property type="evidence" value="ECO:0007669"/>
    <property type="project" value="UniProtKB-SubCell"/>
</dbReference>
<feature type="compositionally biased region" description="Low complexity" evidence="12">
    <location>
        <begin position="499"/>
        <end position="527"/>
    </location>
</feature>
<dbReference type="InterPro" id="IPR004759">
    <property type="entry name" value="Glu_antiport"/>
</dbReference>
<gene>
    <name evidence="14" type="ORF">CHK_1766</name>
</gene>
<evidence type="ECO:0000256" key="3">
    <source>
        <dbReference type="ARBA" id="ARBA00010503"/>
    </source>
</evidence>